<name>A0A2P2NNW2_RHIMU</name>
<proteinExistence type="predicted"/>
<keyword evidence="1" id="KW-0472">Membrane</keyword>
<keyword evidence="1" id="KW-1133">Transmembrane helix</keyword>
<organism evidence="2">
    <name type="scientific">Rhizophora mucronata</name>
    <name type="common">Asiatic mangrove</name>
    <dbReference type="NCBI Taxonomy" id="61149"/>
    <lineage>
        <taxon>Eukaryota</taxon>
        <taxon>Viridiplantae</taxon>
        <taxon>Streptophyta</taxon>
        <taxon>Embryophyta</taxon>
        <taxon>Tracheophyta</taxon>
        <taxon>Spermatophyta</taxon>
        <taxon>Magnoliopsida</taxon>
        <taxon>eudicotyledons</taxon>
        <taxon>Gunneridae</taxon>
        <taxon>Pentapetalae</taxon>
        <taxon>rosids</taxon>
        <taxon>fabids</taxon>
        <taxon>Malpighiales</taxon>
        <taxon>Rhizophoraceae</taxon>
        <taxon>Rhizophora</taxon>
    </lineage>
</organism>
<dbReference type="EMBL" id="GGEC01063647">
    <property type="protein sequence ID" value="MBX44131.1"/>
    <property type="molecule type" value="Transcribed_RNA"/>
</dbReference>
<sequence length="139" mass="16178">MSSGSRRWKLRWQPQAAHFREVGSVWVAAGDGMNSPHPSRACPPKEAAWFLRHSLYIMTTGWAVRWWWWWRWWWGLWWRLRTPLVKDMGFAGWIRVGFSLSGSGDFLGEVLGLVVLRWLAVVAVGVKSMAQTQTQTFKC</sequence>
<dbReference type="AlphaFoldDB" id="A0A2P2NNW2"/>
<feature type="transmembrane region" description="Helical" evidence="1">
    <location>
        <begin position="106"/>
        <end position="126"/>
    </location>
</feature>
<protein>
    <submittedName>
        <fullName evidence="2">Uncharacterized protein MANES_02G046300</fullName>
    </submittedName>
</protein>
<evidence type="ECO:0000313" key="2">
    <source>
        <dbReference type="EMBL" id="MBX44131.1"/>
    </source>
</evidence>
<reference evidence="2" key="1">
    <citation type="submission" date="2018-02" db="EMBL/GenBank/DDBJ databases">
        <title>Rhizophora mucronata_Transcriptome.</title>
        <authorList>
            <person name="Meera S.P."/>
            <person name="Sreeshan A."/>
            <person name="Augustine A."/>
        </authorList>
    </citation>
    <scope>NUCLEOTIDE SEQUENCE</scope>
    <source>
        <tissue evidence="2">Leaf</tissue>
    </source>
</reference>
<feature type="transmembrane region" description="Helical" evidence="1">
    <location>
        <begin position="49"/>
        <end position="68"/>
    </location>
</feature>
<evidence type="ECO:0000256" key="1">
    <source>
        <dbReference type="SAM" id="Phobius"/>
    </source>
</evidence>
<accession>A0A2P2NNW2</accession>
<keyword evidence="1" id="KW-0812">Transmembrane</keyword>